<accession>A0AAE0CZZ2</accession>
<dbReference type="SUPFAM" id="SSF53474">
    <property type="entry name" value="alpha/beta-Hydrolases"/>
    <property type="match status" value="1"/>
</dbReference>
<dbReference type="SMART" id="SM00066">
    <property type="entry name" value="GAL4"/>
    <property type="match status" value="1"/>
</dbReference>
<dbReference type="InterPro" id="IPR013736">
    <property type="entry name" value="Xaa-Pro_dipept_C"/>
</dbReference>
<evidence type="ECO:0000256" key="3">
    <source>
        <dbReference type="ARBA" id="ARBA00023242"/>
    </source>
</evidence>
<dbReference type="GO" id="GO:0000981">
    <property type="term" value="F:DNA-binding transcription factor activity, RNA polymerase II-specific"/>
    <property type="evidence" value="ECO:0007669"/>
    <property type="project" value="InterPro"/>
</dbReference>
<name>A0AAE0CZZ2_COLKA</name>
<evidence type="ECO:0000313" key="6">
    <source>
        <dbReference type="EMBL" id="KAK2734143.1"/>
    </source>
</evidence>
<dbReference type="Pfam" id="PF02129">
    <property type="entry name" value="Peptidase_S15"/>
    <property type="match status" value="1"/>
</dbReference>
<dbReference type="Pfam" id="PF00172">
    <property type="entry name" value="Zn_clus"/>
    <property type="match status" value="1"/>
</dbReference>
<dbReference type="Gene3D" id="3.60.15.10">
    <property type="entry name" value="Ribonuclease Z/Hydroxyacylglutathione hydrolase-like"/>
    <property type="match status" value="1"/>
</dbReference>
<dbReference type="PANTHER" id="PTHR43056">
    <property type="entry name" value="PEPTIDASE S9 PROLYL OLIGOPEPTIDASE"/>
    <property type="match status" value="1"/>
</dbReference>
<evidence type="ECO:0000313" key="7">
    <source>
        <dbReference type="Proteomes" id="UP001281614"/>
    </source>
</evidence>
<dbReference type="InterPro" id="IPR036866">
    <property type="entry name" value="RibonucZ/Hydroxyglut_hydro"/>
</dbReference>
<dbReference type="SUPFAM" id="SSF49785">
    <property type="entry name" value="Galactose-binding domain-like"/>
    <property type="match status" value="1"/>
</dbReference>
<dbReference type="InterPro" id="IPR050585">
    <property type="entry name" value="Xaa-Pro_dipeptidyl-ppase/CocE"/>
</dbReference>
<dbReference type="GO" id="GO:0008270">
    <property type="term" value="F:zinc ion binding"/>
    <property type="evidence" value="ECO:0007669"/>
    <property type="project" value="InterPro"/>
</dbReference>
<dbReference type="Pfam" id="PF08530">
    <property type="entry name" value="PepX_C"/>
    <property type="match status" value="1"/>
</dbReference>
<dbReference type="NCBIfam" id="TIGR00976">
    <property type="entry name" value="CocE_NonD"/>
    <property type="match status" value="1"/>
</dbReference>
<sequence>MDATIEWFGATTFRVKANGLVIFLDTWLERPDVLPKVLAIDDVAEADYIFISHAHFDHLPGADKIAIKTGAHVVANGEAINVLRSAGVPEDQLIPVSGGERIPLFPLKCRQAAARGEVDIAPGPPGAPAAPDARLAAASVHVWPSLHCLMPGSSHADVPAIMDTGKEYIGGASQYACTLDITFGMQHGLLKIGDHMPRDAMDSGMRSFVDYINGPARKCMSHFDGGQLMYNFLFGEGKTLLWNGHLGGYDGILKTVQPQPDVLIQAIAGRANLNGRPFDGSAAQFAVQVSKLLGEPKKVIWCLHDDAPIKPWTVDVSPATQAVETETGSKITALHLVLRRHTAIPHFTTSFNMRSRASAAANRDNTAENDGAADGVGVGDDNAPPSSPSSSAASASLPCPECGQTFRRREHLMLAEWTQNNDDNFSRDERRACEACAKAKQRCDGRRPAPCTNCTSKGRRCSYRPSLGEHDTILVAQPAADGDTSAAPSTPRQHLQPIASQSYVSDQPSLEPDLLWDALLTPAQFLFPFSPVPSLGPGTSTDFCFGDTVLAAVGEPATDQSVQNSFGVGATPRVGVEAVEVFARPDDMTAEEEDILIAEYIPHVPPITAETRTSMIQAIKARLPQHEAQGVDANFPSLRHLDTYIQLYFEHFHPRMPLLHVPTFRASPETWQLVLSVACLGSRYSLAHRHQDHVLLLQRIAQHIMKRDIRELSRNDVLTCAQSLLLFHQSQWLSGEWNIVMEVQFYRNILVTLCRQLLSREGTLMHTHTSAEDANHAWSQWIHAEAKRRIIHFTWSKSSSLKSLSAPKLTREVWECLQATFFMLPPLLSIAELQTPVPTADAHWASSYEQWHLHPPPQPSSTLCALLSRVGFGDVVPASLEQPTKSTILLSASVQQAAESDLLRAMGLGSVGSTADQPGLAVGMGTMLSRKAFDALSQVGCSQALRETDAGTNSNDFALLSRVLSICSFTPMRLLNLHSRWQATDIGHSNARSELLDMIPRDVGKARHCLYYAAQVLQYFRTIRVVTTLDILSVLISVVYMVGYVDIVEKQDPNGPGRGPSVGTASTEIVRFNQVVDVDLLNDWKDHGLWHRKAFAVDTVWEKDIRIPLRDGVELLADVFRPLTSDDEPVPAIMPWSPYGKTGTGMQQLDMFPWRVGVPRSATSGLEKWEAPDPAEWVARGYAVVNIDARGSFKSGGDLHVYGTQEGRDGYDCIEWIAQQAWCNKRVAMAGNSWLGTTQWFIAAEQPPHLTCMAPWEGLGDYYRESICRGGIPDHAFWDLLLAWACGPGMREDVGAMVDKYSTWNDYWEDKKPKLRNITVPMYATASFSSGLHTEGSVRGFQLSRSTEKWLRWTATQEWHDIYQKQNLDDLQRFFDKYMLDKDNGWKSTPKIRYSLLGYNRPSIVNQPATQFPPAKFRYETLFLDATSGALGHRKPLTESVVEYQADSPSDDGCSFLHTFEEYTELCGVSKAKVYISTLDHDDMDVYVVLRKLDKNGKALWHQNVPIEDLPKGITVDNIPNENIWRYIGPNGRLRASHRATVNESLEGLGPDTYKELMGPAYVSHPHTAPQAIRRGEVVELEISLWPGGMIFDAGESMRLEFKGRHPIMPELEGLDKRIVNYNVGRHRLHTGGKYESQFLVNLWRSGK</sequence>
<dbReference type="PROSITE" id="PS00463">
    <property type="entry name" value="ZN2_CY6_FUNGAL_1"/>
    <property type="match status" value="1"/>
</dbReference>
<gene>
    <name evidence="6" type="ORF">CKAH01_08187</name>
</gene>
<dbReference type="GO" id="GO:0003677">
    <property type="term" value="F:DNA binding"/>
    <property type="evidence" value="ECO:0007669"/>
    <property type="project" value="InterPro"/>
</dbReference>
<dbReference type="SUPFAM" id="SSF56281">
    <property type="entry name" value="Metallo-hydrolase/oxidoreductase"/>
    <property type="match status" value="1"/>
</dbReference>
<proteinExistence type="predicted"/>
<dbReference type="InterPro" id="IPR007219">
    <property type="entry name" value="XnlR_reg_dom"/>
</dbReference>
<dbReference type="GO" id="GO:0008239">
    <property type="term" value="F:dipeptidyl-peptidase activity"/>
    <property type="evidence" value="ECO:0007669"/>
    <property type="project" value="InterPro"/>
</dbReference>
<evidence type="ECO:0000256" key="2">
    <source>
        <dbReference type="ARBA" id="ARBA00022801"/>
    </source>
</evidence>
<protein>
    <submittedName>
        <fullName evidence="6">Acylase and diesterase protein</fullName>
    </submittedName>
</protein>
<dbReference type="EMBL" id="VYYT01000477">
    <property type="protein sequence ID" value="KAK2734143.1"/>
    <property type="molecule type" value="Genomic_DNA"/>
</dbReference>
<dbReference type="InterPro" id="IPR029058">
    <property type="entry name" value="AB_hydrolase_fold"/>
</dbReference>
<keyword evidence="3" id="KW-0539">Nucleus</keyword>
<keyword evidence="7" id="KW-1185">Reference proteome</keyword>
<dbReference type="CDD" id="cd12148">
    <property type="entry name" value="fungal_TF_MHR"/>
    <property type="match status" value="1"/>
</dbReference>
<evidence type="ECO:0000256" key="1">
    <source>
        <dbReference type="ARBA" id="ARBA00022723"/>
    </source>
</evidence>
<dbReference type="Gene3D" id="2.60.120.260">
    <property type="entry name" value="Galactose-binding domain-like"/>
    <property type="match status" value="1"/>
</dbReference>
<dbReference type="InterPro" id="IPR000383">
    <property type="entry name" value="Xaa-Pro-like_dom"/>
</dbReference>
<dbReference type="Gene3D" id="1.10.3020.20">
    <property type="match status" value="1"/>
</dbReference>
<dbReference type="PROSITE" id="PS50048">
    <property type="entry name" value="ZN2_CY6_FUNGAL_2"/>
    <property type="match status" value="1"/>
</dbReference>
<dbReference type="PANTHER" id="PTHR43056:SF10">
    <property type="entry name" value="COCE_NOND FAMILY, PUTATIVE (AFU_ORTHOLOGUE AFUA_7G00600)-RELATED"/>
    <property type="match status" value="1"/>
</dbReference>
<feature type="region of interest" description="Disordered" evidence="4">
    <location>
        <begin position="358"/>
        <end position="398"/>
    </location>
</feature>
<organism evidence="6 7">
    <name type="scientific">Colletotrichum kahawae</name>
    <name type="common">Coffee berry disease fungus</name>
    <dbReference type="NCBI Taxonomy" id="34407"/>
    <lineage>
        <taxon>Eukaryota</taxon>
        <taxon>Fungi</taxon>
        <taxon>Dikarya</taxon>
        <taxon>Ascomycota</taxon>
        <taxon>Pezizomycotina</taxon>
        <taxon>Sordariomycetes</taxon>
        <taxon>Hypocreomycetidae</taxon>
        <taxon>Glomerellales</taxon>
        <taxon>Glomerellaceae</taxon>
        <taxon>Colletotrichum</taxon>
        <taxon>Colletotrichum gloeosporioides species complex</taxon>
    </lineage>
</organism>
<evidence type="ECO:0000259" key="5">
    <source>
        <dbReference type="PROSITE" id="PS50048"/>
    </source>
</evidence>
<dbReference type="InterPro" id="IPR008979">
    <property type="entry name" value="Galactose-bd-like_sf"/>
</dbReference>
<dbReference type="Gene3D" id="3.40.50.1820">
    <property type="entry name" value="alpha/beta hydrolase"/>
    <property type="match status" value="1"/>
</dbReference>
<keyword evidence="1" id="KW-0479">Metal-binding</keyword>
<comment type="caution">
    <text evidence="6">The sequence shown here is derived from an EMBL/GenBank/DDBJ whole genome shotgun (WGS) entry which is preliminary data.</text>
</comment>
<feature type="compositionally biased region" description="Low complexity" evidence="4">
    <location>
        <begin position="358"/>
        <end position="396"/>
    </location>
</feature>
<dbReference type="InterPro" id="IPR005674">
    <property type="entry name" value="CocE/Ser_esterase"/>
</dbReference>
<reference evidence="6" key="1">
    <citation type="submission" date="2023-02" db="EMBL/GenBank/DDBJ databases">
        <title>Colletotrichum kahawae CIFC_Que2 genome sequencing and assembly.</title>
        <authorList>
            <person name="Baroncelli R."/>
        </authorList>
    </citation>
    <scope>NUCLEOTIDE SEQUENCE</scope>
    <source>
        <strain evidence="6">CIFC_Que2</strain>
    </source>
</reference>
<dbReference type="Proteomes" id="UP001281614">
    <property type="component" value="Unassembled WGS sequence"/>
</dbReference>
<dbReference type="SUPFAM" id="SSF57701">
    <property type="entry name" value="Zn2/Cys6 DNA-binding domain"/>
    <property type="match status" value="1"/>
</dbReference>
<dbReference type="InterPro" id="IPR001138">
    <property type="entry name" value="Zn2Cys6_DnaBD"/>
</dbReference>
<dbReference type="GO" id="GO:0006351">
    <property type="term" value="P:DNA-templated transcription"/>
    <property type="evidence" value="ECO:0007669"/>
    <property type="project" value="InterPro"/>
</dbReference>
<dbReference type="SMART" id="SM00939">
    <property type="entry name" value="PepX_C"/>
    <property type="match status" value="1"/>
</dbReference>
<keyword evidence="2" id="KW-0378">Hydrolase</keyword>
<dbReference type="Pfam" id="PF04082">
    <property type="entry name" value="Fungal_trans"/>
    <property type="match status" value="1"/>
</dbReference>
<feature type="domain" description="Zn(2)-C6 fungal-type" evidence="5">
    <location>
        <begin position="432"/>
        <end position="463"/>
    </location>
</feature>
<dbReference type="Gene3D" id="4.10.240.10">
    <property type="entry name" value="Zn(2)-C6 fungal-type DNA-binding domain"/>
    <property type="match status" value="1"/>
</dbReference>
<dbReference type="CDD" id="cd00067">
    <property type="entry name" value="GAL4"/>
    <property type="match status" value="1"/>
</dbReference>
<evidence type="ECO:0000256" key="4">
    <source>
        <dbReference type="SAM" id="MobiDB-lite"/>
    </source>
</evidence>
<dbReference type="InterPro" id="IPR036864">
    <property type="entry name" value="Zn2-C6_fun-type_DNA-bd_sf"/>
</dbReference>